<dbReference type="Gene3D" id="3.40.50.1000">
    <property type="entry name" value="HAD superfamily/HAD-like"/>
    <property type="match status" value="1"/>
</dbReference>
<dbReference type="SUPFAM" id="SSF56784">
    <property type="entry name" value="HAD-like"/>
    <property type="match status" value="1"/>
</dbReference>
<name>A0A6L7EUM6_9ACTN</name>
<dbReference type="RefSeq" id="WP_160879144.1">
    <property type="nucleotide sequence ID" value="NZ_WUEK01000011.1"/>
</dbReference>
<dbReference type="EMBL" id="WUEK01000011">
    <property type="protein sequence ID" value="MXG91207.1"/>
    <property type="molecule type" value="Genomic_DNA"/>
</dbReference>
<gene>
    <name evidence="1" type="ORF">GRQ65_16785</name>
</gene>
<dbReference type="InterPro" id="IPR036412">
    <property type="entry name" value="HAD-like_sf"/>
</dbReference>
<comment type="caution">
    <text evidence="1">The sequence shown here is derived from an EMBL/GenBank/DDBJ whole genome shotgun (WGS) entry which is preliminary data.</text>
</comment>
<organism evidence="1 2">
    <name type="scientific">Nocardioides flavescens</name>
    <dbReference type="NCBI Taxonomy" id="2691959"/>
    <lineage>
        <taxon>Bacteria</taxon>
        <taxon>Bacillati</taxon>
        <taxon>Actinomycetota</taxon>
        <taxon>Actinomycetes</taxon>
        <taxon>Propionibacteriales</taxon>
        <taxon>Nocardioidaceae</taxon>
        <taxon>Nocardioides</taxon>
    </lineage>
</organism>
<dbReference type="InterPro" id="IPR023214">
    <property type="entry name" value="HAD_sf"/>
</dbReference>
<evidence type="ECO:0000313" key="1">
    <source>
        <dbReference type="EMBL" id="MXG91207.1"/>
    </source>
</evidence>
<sequence>MTAPDSRRVVLFDLDGVLTRRDTFGTLVTRRLQRQPWRLPATGPALPLLGLSVSVPRLRGPVARHLVRSALFGVSLEAGLAECAALGAEFAATPSWLRAEAIAAAVEYAEAGDRVVVVTATERHLARALLDGVGLDAAELVASELARTPLGLELSPHNYGPAKLDGLARAGIHPPFAVMHSDSAADLPLLRLADEAVLVAAPRADVRRVRSELAREPATAAWR</sequence>
<proteinExistence type="predicted"/>
<reference evidence="1 2" key="1">
    <citation type="submission" date="2019-12" db="EMBL/GenBank/DDBJ databases">
        <authorList>
            <person name="Kun Z."/>
        </authorList>
    </citation>
    <scope>NUCLEOTIDE SEQUENCE [LARGE SCALE GENOMIC DNA]</scope>
    <source>
        <strain evidence="1 2">YIM 123512</strain>
    </source>
</reference>
<dbReference type="AlphaFoldDB" id="A0A6L7EUM6"/>
<protein>
    <recommendedName>
        <fullName evidence="3">Phosphatidylglycerophosphatase C</fullName>
    </recommendedName>
</protein>
<evidence type="ECO:0008006" key="3">
    <source>
        <dbReference type="Google" id="ProtNLM"/>
    </source>
</evidence>
<dbReference type="Pfam" id="PF12710">
    <property type="entry name" value="HAD"/>
    <property type="match status" value="1"/>
</dbReference>
<accession>A0A6L7EUM6</accession>
<evidence type="ECO:0000313" key="2">
    <source>
        <dbReference type="Proteomes" id="UP000473325"/>
    </source>
</evidence>
<dbReference type="Proteomes" id="UP000473325">
    <property type="component" value="Unassembled WGS sequence"/>
</dbReference>
<keyword evidence="2" id="KW-1185">Reference proteome</keyword>